<dbReference type="InParanoid" id="Q2LQL3"/>
<evidence type="ECO:0000313" key="2">
    <source>
        <dbReference type="EMBL" id="ABC76381.1"/>
    </source>
</evidence>
<dbReference type="AlphaFoldDB" id="Q2LQL3"/>
<evidence type="ECO:0000313" key="3">
    <source>
        <dbReference type="Proteomes" id="UP000001933"/>
    </source>
</evidence>
<feature type="transmembrane region" description="Helical" evidence="1">
    <location>
        <begin position="100"/>
        <end position="121"/>
    </location>
</feature>
<keyword evidence="1" id="KW-0472">Membrane</keyword>
<proteinExistence type="predicted"/>
<dbReference type="HOGENOM" id="CLU_1539261_0_0_7"/>
<dbReference type="EMBL" id="CP000252">
    <property type="protein sequence ID" value="ABC76381.1"/>
    <property type="molecule type" value="Genomic_DNA"/>
</dbReference>
<organism evidence="2 3">
    <name type="scientific">Syntrophus aciditrophicus (strain SB)</name>
    <dbReference type="NCBI Taxonomy" id="56780"/>
    <lineage>
        <taxon>Bacteria</taxon>
        <taxon>Pseudomonadati</taxon>
        <taxon>Thermodesulfobacteriota</taxon>
        <taxon>Syntrophia</taxon>
        <taxon>Syntrophales</taxon>
        <taxon>Syntrophaceae</taxon>
        <taxon>Syntrophus</taxon>
    </lineage>
</organism>
<dbReference type="eggNOG" id="ENOG5033C4Q">
    <property type="taxonomic scope" value="Bacteria"/>
</dbReference>
<sequence length="174" mass="18941">MPDGNQAKESMKPNGKSVSLSMLLETELNRLHYERISQDILAFAAVLFGLATIIAGTRVLVGADPGYIVFRPLLIYNAAMGIAYVAAGIIMWRSLDHGKYAAATIFVLNFLVLGTIGYLYAVGSAVAIQSICAMTFRTLVWLILFLGLAWMSHRDKISGVKRDDHPIIPPDDAG</sequence>
<evidence type="ECO:0000256" key="1">
    <source>
        <dbReference type="SAM" id="Phobius"/>
    </source>
</evidence>
<accession>Q2LQL3</accession>
<dbReference type="Proteomes" id="UP000001933">
    <property type="component" value="Chromosome"/>
</dbReference>
<dbReference type="KEGG" id="sat:SYN_02345"/>
<keyword evidence="1" id="KW-0812">Transmembrane</keyword>
<dbReference type="STRING" id="56780.SYN_02345"/>
<reference evidence="2 3" key="1">
    <citation type="journal article" date="2007" name="Proc. Natl. Acad. Sci. U.S.A.">
        <title>The genome of Syntrophus aciditrophicus: life at the thermodynamic limit of microbial growth.</title>
        <authorList>
            <person name="McInerney M.J."/>
            <person name="Rohlin L."/>
            <person name="Mouttaki H."/>
            <person name="Kim U."/>
            <person name="Krupp R.S."/>
            <person name="Rios-Hernandez L."/>
            <person name="Sieber J."/>
            <person name="Struchtemeyer C.G."/>
            <person name="Bhattacharyya A."/>
            <person name="Campbell J.W."/>
            <person name="Gunsalus R.P."/>
        </authorList>
    </citation>
    <scope>NUCLEOTIDE SEQUENCE [LARGE SCALE GENOMIC DNA]</scope>
    <source>
        <strain evidence="2 3">SB</strain>
    </source>
</reference>
<keyword evidence="3" id="KW-1185">Reference proteome</keyword>
<feature type="transmembrane region" description="Helical" evidence="1">
    <location>
        <begin position="73"/>
        <end position="93"/>
    </location>
</feature>
<feature type="transmembrane region" description="Helical" evidence="1">
    <location>
        <begin position="40"/>
        <end position="61"/>
    </location>
</feature>
<protein>
    <submittedName>
        <fullName evidence="2">Hypothetical membrane protein</fullName>
    </submittedName>
</protein>
<feature type="transmembrane region" description="Helical" evidence="1">
    <location>
        <begin position="127"/>
        <end position="151"/>
    </location>
</feature>
<gene>
    <name evidence="2" type="ORF">SYN_02345</name>
</gene>
<keyword evidence="1" id="KW-1133">Transmembrane helix</keyword>
<name>Q2LQL3_SYNAS</name>